<proteinExistence type="inferred from homology"/>
<keyword evidence="15" id="KW-1185">Reference proteome</keyword>
<comment type="subcellular location">
    <subcellularLocation>
        <location evidence="12">Cytoplasm</location>
    </subcellularLocation>
</comment>
<dbReference type="HAMAP" id="MF_01987">
    <property type="entry name" value="Ribokinase"/>
    <property type="match status" value="1"/>
</dbReference>
<dbReference type="PANTHER" id="PTHR10584:SF166">
    <property type="entry name" value="RIBOKINASE"/>
    <property type="match status" value="1"/>
</dbReference>
<evidence type="ECO:0000256" key="9">
    <source>
        <dbReference type="ARBA" id="ARBA00022842"/>
    </source>
</evidence>
<comment type="similarity">
    <text evidence="1">Belongs to the carbohydrate kinase pfkB family.</text>
</comment>
<comment type="cofactor">
    <cofactor evidence="12">
        <name>Mg(2+)</name>
        <dbReference type="ChEBI" id="CHEBI:18420"/>
    </cofactor>
    <text evidence="12">Requires a divalent cation, most likely magnesium in vivo, as an electrophilic catalyst to aid phosphoryl group transfer. It is the chelate of the metal and the nucleotide that is the actual substrate.</text>
</comment>
<dbReference type="CDD" id="cd01174">
    <property type="entry name" value="ribokinase"/>
    <property type="match status" value="1"/>
</dbReference>
<evidence type="ECO:0000256" key="1">
    <source>
        <dbReference type="ARBA" id="ARBA00005380"/>
    </source>
</evidence>
<gene>
    <name evidence="12" type="primary">rbsK</name>
    <name evidence="14" type="ORF">SAMN05216192_101278</name>
</gene>
<feature type="binding site" evidence="12">
    <location>
        <position position="280"/>
    </location>
    <ligand>
        <name>K(+)</name>
        <dbReference type="ChEBI" id="CHEBI:29103"/>
    </ligand>
</feature>
<dbReference type="GO" id="GO:0005524">
    <property type="term" value="F:ATP binding"/>
    <property type="evidence" value="ECO:0007669"/>
    <property type="project" value="UniProtKB-UniRule"/>
</dbReference>
<keyword evidence="5 12" id="KW-0479">Metal-binding</keyword>
<dbReference type="AlphaFoldDB" id="A0A1G8FLC0"/>
<comment type="activity regulation">
    <text evidence="12">Activated by a monovalent cation that binds near, but not in, the active site. The most likely occupant of the site in vivo is potassium. Ion binding induces a conformational change that may alter substrate affinity.</text>
</comment>
<organism evidence="14 15">
    <name type="scientific">Paenibacillus typhae</name>
    <dbReference type="NCBI Taxonomy" id="1174501"/>
    <lineage>
        <taxon>Bacteria</taxon>
        <taxon>Bacillati</taxon>
        <taxon>Bacillota</taxon>
        <taxon>Bacilli</taxon>
        <taxon>Bacillales</taxon>
        <taxon>Paenibacillaceae</taxon>
        <taxon>Paenibacillus</taxon>
    </lineage>
</organism>
<dbReference type="Proteomes" id="UP000199050">
    <property type="component" value="Unassembled WGS sequence"/>
</dbReference>
<feature type="binding site" evidence="12">
    <location>
        <position position="285"/>
    </location>
    <ligand>
        <name>K(+)</name>
        <dbReference type="ChEBI" id="CHEBI:29103"/>
    </ligand>
</feature>
<feature type="active site" description="Proton acceptor" evidence="12">
    <location>
        <position position="250"/>
    </location>
</feature>
<evidence type="ECO:0000256" key="3">
    <source>
        <dbReference type="ARBA" id="ARBA00016943"/>
    </source>
</evidence>
<dbReference type="PANTHER" id="PTHR10584">
    <property type="entry name" value="SUGAR KINASE"/>
    <property type="match status" value="1"/>
</dbReference>
<evidence type="ECO:0000256" key="2">
    <source>
        <dbReference type="ARBA" id="ARBA00012035"/>
    </source>
</evidence>
<evidence type="ECO:0000259" key="13">
    <source>
        <dbReference type="Pfam" id="PF00294"/>
    </source>
</evidence>
<evidence type="ECO:0000256" key="8">
    <source>
        <dbReference type="ARBA" id="ARBA00022840"/>
    </source>
</evidence>
<dbReference type="GO" id="GO:0046872">
    <property type="term" value="F:metal ion binding"/>
    <property type="evidence" value="ECO:0007669"/>
    <property type="project" value="UniProtKB-KW"/>
</dbReference>
<dbReference type="PROSITE" id="PS00584">
    <property type="entry name" value="PFKB_KINASES_2"/>
    <property type="match status" value="1"/>
</dbReference>
<dbReference type="InterPro" id="IPR002173">
    <property type="entry name" value="Carboh/pur_kinase_PfkB_CS"/>
</dbReference>
<evidence type="ECO:0000256" key="4">
    <source>
        <dbReference type="ARBA" id="ARBA00022679"/>
    </source>
</evidence>
<dbReference type="PRINTS" id="PR00990">
    <property type="entry name" value="RIBOKINASE"/>
</dbReference>
<keyword evidence="7 12" id="KW-0418">Kinase</keyword>
<evidence type="ECO:0000256" key="11">
    <source>
        <dbReference type="ARBA" id="ARBA00023277"/>
    </source>
</evidence>
<name>A0A1G8FLC0_9BACL</name>
<keyword evidence="6 12" id="KW-0547">Nucleotide-binding</keyword>
<feature type="domain" description="Carbohydrate kinase PfkB" evidence="13">
    <location>
        <begin position="1"/>
        <end position="291"/>
    </location>
</feature>
<feature type="binding site" evidence="12">
    <location>
        <position position="137"/>
    </location>
    <ligand>
        <name>substrate</name>
    </ligand>
</feature>
<evidence type="ECO:0000256" key="10">
    <source>
        <dbReference type="ARBA" id="ARBA00022958"/>
    </source>
</evidence>
<dbReference type="Gene3D" id="3.40.1190.20">
    <property type="match status" value="1"/>
</dbReference>
<keyword evidence="10 12" id="KW-0630">Potassium</keyword>
<feature type="binding site" evidence="12">
    <location>
        <position position="250"/>
    </location>
    <ligand>
        <name>substrate</name>
    </ligand>
</feature>
<keyword evidence="11 12" id="KW-0119">Carbohydrate metabolism</keyword>
<comment type="subunit">
    <text evidence="12">Homodimer.</text>
</comment>
<dbReference type="OrthoDB" id="9775849at2"/>
<comment type="caution">
    <text evidence="12">Lacks conserved residue(s) required for the propagation of feature annotation.</text>
</comment>
<evidence type="ECO:0000256" key="12">
    <source>
        <dbReference type="HAMAP-Rule" id="MF_01987"/>
    </source>
</evidence>
<keyword evidence="12" id="KW-0963">Cytoplasm</keyword>
<dbReference type="InterPro" id="IPR011877">
    <property type="entry name" value="Ribokinase"/>
</dbReference>
<reference evidence="15" key="1">
    <citation type="submission" date="2016-10" db="EMBL/GenBank/DDBJ databases">
        <authorList>
            <person name="Varghese N."/>
            <person name="Submissions S."/>
        </authorList>
    </citation>
    <scope>NUCLEOTIDE SEQUENCE [LARGE SCALE GENOMIC DNA]</scope>
    <source>
        <strain evidence="15">CGMCC 1.11012</strain>
    </source>
</reference>
<feature type="binding site" evidence="12">
    <location>
        <position position="181"/>
    </location>
    <ligand>
        <name>ATP</name>
        <dbReference type="ChEBI" id="CHEBI:30616"/>
    </ligand>
</feature>
<evidence type="ECO:0000313" key="15">
    <source>
        <dbReference type="Proteomes" id="UP000199050"/>
    </source>
</evidence>
<dbReference type="EC" id="2.7.1.15" evidence="2 12"/>
<dbReference type="GO" id="GO:0004747">
    <property type="term" value="F:ribokinase activity"/>
    <property type="evidence" value="ECO:0007669"/>
    <property type="project" value="UniProtKB-UniRule"/>
</dbReference>
<comment type="similarity">
    <text evidence="12">Belongs to the carbohydrate kinase PfkB family. Ribokinase subfamily.</text>
</comment>
<protein>
    <recommendedName>
        <fullName evidence="3 12">Ribokinase</fullName>
        <shortName evidence="12">RK</shortName>
        <ecNumber evidence="2 12">2.7.1.15</ecNumber>
    </recommendedName>
</protein>
<dbReference type="InterPro" id="IPR029056">
    <property type="entry name" value="Ribokinase-like"/>
</dbReference>
<comment type="function">
    <text evidence="12">Catalyzes the phosphorylation of ribose at O-5 in a reaction requiring ATP and magnesium. The resulting D-ribose-5-phosphate can then be used either for sythesis of nucleotides, histidine, and tryptophan, or as a component of the pentose phosphate pathway.</text>
</comment>
<keyword evidence="4 12" id="KW-0808">Transferase</keyword>
<evidence type="ECO:0000313" key="14">
    <source>
        <dbReference type="EMBL" id="SDH82973.1"/>
    </source>
</evidence>
<dbReference type="GO" id="GO:0019303">
    <property type="term" value="P:D-ribose catabolic process"/>
    <property type="evidence" value="ECO:0007669"/>
    <property type="project" value="UniProtKB-UniRule"/>
</dbReference>
<keyword evidence="8 12" id="KW-0067">ATP-binding</keyword>
<feature type="binding site" evidence="12">
    <location>
        <position position="246"/>
    </location>
    <ligand>
        <name>K(+)</name>
        <dbReference type="ChEBI" id="CHEBI:29103"/>
    </ligand>
</feature>
<keyword evidence="9 12" id="KW-0460">Magnesium</keyword>
<dbReference type="InterPro" id="IPR002139">
    <property type="entry name" value="Ribo/fructo_kinase"/>
</dbReference>
<evidence type="ECO:0000256" key="6">
    <source>
        <dbReference type="ARBA" id="ARBA00022741"/>
    </source>
</evidence>
<feature type="binding site" evidence="12">
    <location>
        <begin position="39"/>
        <end position="43"/>
    </location>
    <ligand>
        <name>substrate</name>
    </ligand>
</feature>
<dbReference type="Pfam" id="PF00294">
    <property type="entry name" value="PfkB"/>
    <property type="match status" value="1"/>
</dbReference>
<feature type="binding site" evidence="12">
    <location>
        <begin position="217"/>
        <end position="222"/>
    </location>
    <ligand>
        <name>ATP</name>
        <dbReference type="ChEBI" id="CHEBI:30616"/>
    </ligand>
</feature>
<feature type="binding site" evidence="12">
    <location>
        <position position="244"/>
    </location>
    <ligand>
        <name>K(+)</name>
        <dbReference type="ChEBI" id="CHEBI:29103"/>
    </ligand>
</feature>
<dbReference type="GO" id="GO:0005829">
    <property type="term" value="C:cytosol"/>
    <property type="evidence" value="ECO:0007669"/>
    <property type="project" value="TreeGrafter"/>
</dbReference>
<dbReference type="STRING" id="1174501.SAMN05216192_101278"/>
<dbReference type="SUPFAM" id="SSF53613">
    <property type="entry name" value="Ribokinase-like"/>
    <property type="match status" value="1"/>
</dbReference>
<feature type="binding site" evidence="12">
    <location>
        <position position="283"/>
    </location>
    <ligand>
        <name>K(+)</name>
        <dbReference type="ChEBI" id="CHEBI:29103"/>
    </ligand>
</feature>
<dbReference type="InterPro" id="IPR011611">
    <property type="entry name" value="PfkB_dom"/>
</dbReference>
<evidence type="ECO:0000256" key="7">
    <source>
        <dbReference type="ARBA" id="ARBA00022777"/>
    </source>
</evidence>
<dbReference type="EMBL" id="FNDX01000001">
    <property type="protein sequence ID" value="SDH82973.1"/>
    <property type="molecule type" value="Genomic_DNA"/>
</dbReference>
<evidence type="ECO:0000256" key="5">
    <source>
        <dbReference type="ARBA" id="ARBA00022723"/>
    </source>
</evidence>
<feature type="binding site" evidence="12">
    <location>
        <position position="289"/>
    </location>
    <ligand>
        <name>K(+)</name>
        <dbReference type="ChEBI" id="CHEBI:29103"/>
    </ligand>
</feature>
<accession>A0A1G8FLC0</accession>
<comment type="catalytic activity">
    <reaction evidence="12">
        <text>D-ribose + ATP = D-ribose 5-phosphate + ADP + H(+)</text>
        <dbReference type="Rhea" id="RHEA:13697"/>
        <dbReference type="ChEBI" id="CHEBI:15378"/>
        <dbReference type="ChEBI" id="CHEBI:30616"/>
        <dbReference type="ChEBI" id="CHEBI:47013"/>
        <dbReference type="ChEBI" id="CHEBI:78346"/>
        <dbReference type="ChEBI" id="CHEBI:456216"/>
        <dbReference type="EC" id="2.7.1.15"/>
    </reaction>
</comment>
<sequence>MANILVVGSMNMDIVTRVRCLPVPGETIQGLDTGFHAGGKGANQACAASRSGASVTMAGGLGSDAFGRQLYSQLEAEGIDTSAIAIKPETSGIALITTEASGENSIILSPGANFSYSAADLEVLDFSRYDVILLQNEIQGSVNEEVLTRAEEAGVPVCINPAPVHGFDPAQLSRIRLLIVNETEAEALSGLPVESFGEARSAGKQLMKEGIPQLIITLGSKGSLYMDADGTVIETPSYPVNAVDTTAAGDTFIGAFTAAYYGGMDLKASLHYASAAAALAVSAAGAQSSIPVKGQVEAFLGRAQT</sequence>
<comment type="pathway">
    <text evidence="12">Carbohydrate metabolism; D-ribose degradation; D-ribose 5-phosphate from beta-D-ribopyranose: step 2/2.</text>
</comment>
<feature type="binding site" evidence="12">
    <location>
        <begin position="11"/>
        <end position="13"/>
    </location>
    <ligand>
        <name>substrate</name>
    </ligand>
</feature>
<dbReference type="UniPathway" id="UPA00916">
    <property type="reaction ID" value="UER00889"/>
</dbReference>
<feature type="binding site" evidence="12">
    <location>
        <begin position="249"/>
        <end position="250"/>
    </location>
    <ligand>
        <name>ATP</name>
        <dbReference type="ChEBI" id="CHEBI:30616"/>
    </ligand>
</feature>
<dbReference type="RefSeq" id="WP_090711432.1">
    <property type="nucleotide sequence ID" value="NZ_CBCSKY010000007.1"/>
</dbReference>